<dbReference type="Pfam" id="PF14765">
    <property type="entry name" value="PS-DH"/>
    <property type="match status" value="1"/>
</dbReference>
<dbReference type="InterPro" id="IPR055123">
    <property type="entry name" value="SpnB-like_Rossmann"/>
</dbReference>
<dbReference type="Pfam" id="PF22953">
    <property type="entry name" value="SpnB_Rossmann"/>
    <property type="match status" value="1"/>
</dbReference>
<accession>A0ABV6R0N7</accession>
<dbReference type="InterPro" id="IPR042104">
    <property type="entry name" value="PKS_dehydratase_sf"/>
</dbReference>
<comment type="caution">
    <text evidence="4">The sequence shown here is derived from an EMBL/GenBank/DDBJ whole genome shotgun (WGS) entry which is preliminary data.</text>
</comment>
<feature type="active site" description="Proton acceptor; for dehydratase activity" evidence="2">
    <location>
        <position position="12"/>
    </location>
</feature>
<protein>
    <submittedName>
        <fullName evidence="4">Polyketide synthase dehydratase domain-containing protein</fullName>
    </submittedName>
</protein>
<evidence type="ECO:0000313" key="4">
    <source>
        <dbReference type="EMBL" id="MFC0629407.1"/>
    </source>
</evidence>
<feature type="domain" description="PKS/mFAS DH" evidence="3">
    <location>
        <begin position="1"/>
        <end position="259"/>
    </location>
</feature>
<dbReference type="PROSITE" id="PS52019">
    <property type="entry name" value="PKS_MFAS_DH"/>
    <property type="match status" value="1"/>
</dbReference>
<name>A0ABV6R0N7_9ACTN</name>
<dbReference type="Gene3D" id="3.40.50.720">
    <property type="entry name" value="NAD(P)-binding Rossmann-like Domain"/>
    <property type="match status" value="1"/>
</dbReference>
<keyword evidence="5" id="KW-1185">Reference proteome</keyword>
<dbReference type="Gene3D" id="3.40.50.11460">
    <property type="match status" value="1"/>
</dbReference>
<dbReference type="InterPro" id="IPR049552">
    <property type="entry name" value="PKS_DH_N"/>
</dbReference>
<feature type="non-terminal residue" evidence="4">
    <location>
        <position position="510"/>
    </location>
</feature>
<feature type="region of interest" description="C-terminal hotdog fold" evidence="2">
    <location>
        <begin position="120"/>
        <end position="259"/>
    </location>
</feature>
<evidence type="ECO:0000256" key="2">
    <source>
        <dbReference type="PROSITE-ProRule" id="PRU01363"/>
    </source>
</evidence>
<dbReference type="Gene3D" id="3.10.129.110">
    <property type="entry name" value="Polyketide synthase dehydratase"/>
    <property type="match status" value="1"/>
</dbReference>
<evidence type="ECO:0000313" key="5">
    <source>
        <dbReference type="Proteomes" id="UP001589890"/>
    </source>
</evidence>
<organism evidence="4 5">
    <name type="scientific">Kribbella deserti</name>
    <dbReference type="NCBI Taxonomy" id="1926257"/>
    <lineage>
        <taxon>Bacteria</taxon>
        <taxon>Bacillati</taxon>
        <taxon>Actinomycetota</taxon>
        <taxon>Actinomycetes</taxon>
        <taxon>Propionibacteriales</taxon>
        <taxon>Kribbellaceae</taxon>
        <taxon>Kribbella</taxon>
    </lineage>
</organism>
<dbReference type="Proteomes" id="UP001589890">
    <property type="component" value="Unassembled WGS sequence"/>
</dbReference>
<feature type="region of interest" description="N-terminal hotdog fold" evidence="2">
    <location>
        <begin position="1"/>
        <end position="106"/>
    </location>
</feature>
<evidence type="ECO:0000256" key="1">
    <source>
        <dbReference type="ARBA" id="ARBA00022679"/>
    </source>
</evidence>
<dbReference type="InterPro" id="IPR013968">
    <property type="entry name" value="PKS_KR"/>
</dbReference>
<gene>
    <name evidence="4" type="ORF">ACFFGN_35410</name>
</gene>
<evidence type="ECO:0000259" key="3">
    <source>
        <dbReference type="PROSITE" id="PS52019"/>
    </source>
</evidence>
<dbReference type="SUPFAM" id="SSF51735">
    <property type="entry name" value="NAD(P)-binding Rossmann-fold domains"/>
    <property type="match status" value="2"/>
</dbReference>
<keyword evidence="1" id="KW-0808">Transferase</keyword>
<dbReference type="PANTHER" id="PTHR43775:SF51">
    <property type="entry name" value="INACTIVE PHENOLPHTHIOCEROL SYNTHESIS POLYKETIDE SYNTHASE TYPE I PKS1-RELATED"/>
    <property type="match status" value="1"/>
</dbReference>
<dbReference type="SMART" id="SM00826">
    <property type="entry name" value="PKS_DH"/>
    <property type="match status" value="1"/>
</dbReference>
<dbReference type="Pfam" id="PF08659">
    <property type="entry name" value="KR"/>
    <property type="match status" value="1"/>
</dbReference>
<sequence>MSMDCLPWVADHAVFGTVLLPGAALVELVSVAGSRVGCSRVAELTLVAPFVVPEQGGLHLRVTVGTAGDGGLREVFVHSRPELAGAESGEWTEHAVGVVEVETAGTLAGPVAESWPPAGAVAVDCDGLYERLAESGYGYGPALQGLQRCWSLDGSVFAEVVLGFTDVERGSFAFHPVLADGALHALLPGLLDSGGDVALPFSWAGVQVCADAVGVDALRVVLRPVGENSWSMRASDAAGREVLSVEMVTTRPVAAEALRQAGSQGVHQLFTVQWAPLSADGETVAIAQPGRVALIGAVSNSVGESIDRYESLADLQSALDGGAPAPAVVVSGLSFRPGTRPGATQSAIVEATRLVQDFLADGRLSAGRLVVLAQNVAGVQGAQVDPAMSAAWGLLGVAQSENPDRIVLVDWDEGEVTEDGVARFLGAAEPQLAVRAGELLVPRLVRLAGDGHSSLVSSEEQPRGPQALADGGTVLVTGGTGVLGSLAARHLVAEHGVAHLLLASRRGLEA</sequence>
<feature type="active site" description="Proton donor; for dehydratase activity" evidence="2">
    <location>
        <position position="180"/>
    </location>
</feature>
<reference evidence="4 5" key="1">
    <citation type="submission" date="2024-09" db="EMBL/GenBank/DDBJ databases">
        <authorList>
            <person name="Sun Q."/>
            <person name="Mori K."/>
        </authorList>
    </citation>
    <scope>NUCLEOTIDE SEQUENCE [LARGE SCALE GENOMIC DNA]</scope>
    <source>
        <strain evidence="4 5">CGMCC 1.15906</strain>
    </source>
</reference>
<dbReference type="InterPro" id="IPR036291">
    <property type="entry name" value="NAD(P)-bd_dom_sf"/>
</dbReference>
<dbReference type="Pfam" id="PF21089">
    <property type="entry name" value="PKS_DH_N"/>
    <property type="match status" value="1"/>
</dbReference>
<dbReference type="InterPro" id="IPR049551">
    <property type="entry name" value="PKS_DH_C"/>
</dbReference>
<dbReference type="InterPro" id="IPR049900">
    <property type="entry name" value="PKS_mFAS_DH"/>
</dbReference>
<proteinExistence type="predicted"/>
<dbReference type="InterPro" id="IPR020807">
    <property type="entry name" value="PKS_DH"/>
</dbReference>
<dbReference type="RefSeq" id="WP_380057438.1">
    <property type="nucleotide sequence ID" value="NZ_JBHLTC010000055.1"/>
</dbReference>
<dbReference type="InterPro" id="IPR050091">
    <property type="entry name" value="PKS_NRPS_Biosynth_Enz"/>
</dbReference>
<dbReference type="PANTHER" id="PTHR43775">
    <property type="entry name" value="FATTY ACID SYNTHASE"/>
    <property type="match status" value="1"/>
</dbReference>
<dbReference type="EMBL" id="JBHLTC010000055">
    <property type="protein sequence ID" value="MFC0629407.1"/>
    <property type="molecule type" value="Genomic_DNA"/>
</dbReference>